<evidence type="ECO:0000313" key="1">
    <source>
        <dbReference type="EMBL" id="MCP1260007.1"/>
    </source>
</evidence>
<evidence type="ECO:0000313" key="2">
    <source>
        <dbReference type="Proteomes" id="UP001523528"/>
    </source>
</evidence>
<protein>
    <submittedName>
        <fullName evidence="1">Uncharacterized protein</fullName>
    </submittedName>
</protein>
<name>A0ABT1F466_9PROT</name>
<dbReference type="RefSeq" id="WP_165993155.1">
    <property type="nucleotide sequence ID" value="NZ_JAMYZY010000072.1"/>
</dbReference>
<proteinExistence type="predicted"/>
<accession>A0ABT1F466</accession>
<dbReference type="Proteomes" id="UP001523528">
    <property type="component" value="Unassembled WGS sequence"/>
</dbReference>
<comment type="caution">
    <text evidence="1">The sequence shown here is derived from an EMBL/GenBank/DDBJ whole genome shotgun (WGS) entry which is preliminary data.</text>
</comment>
<gene>
    <name evidence="1" type="ORF">NKW50_15660</name>
</gene>
<organism evidence="1 2">
    <name type="scientific">Acetobacter lambici</name>
    <dbReference type="NCBI Taxonomy" id="1332824"/>
    <lineage>
        <taxon>Bacteria</taxon>
        <taxon>Pseudomonadati</taxon>
        <taxon>Pseudomonadota</taxon>
        <taxon>Alphaproteobacteria</taxon>
        <taxon>Acetobacterales</taxon>
        <taxon>Acetobacteraceae</taxon>
        <taxon>Acetobacter</taxon>
    </lineage>
</organism>
<sequence>MDDLHNPAPILDAVAVIQHIQANQKTFAQVGMGASPKKIIDQTTPQKPQLPYCGISVEFGDVSPNPNSSTTTVQTLEVIVACTCVYDAPTDLTGAGQQITFMDNGLKDLMHSLYNWQPSQKRYLNGFRLERFERLGDLSENAYEVYVAYFTIPMQIDYLDGYLSPEIQLREIQTQMILNNDKNNSVSIQNIQGN</sequence>
<dbReference type="EMBL" id="JAMYZZ010000073">
    <property type="protein sequence ID" value="MCP1260007.1"/>
    <property type="molecule type" value="Genomic_DNA"/>
</dbReference>
<keyword evidence="2" id="KW-1185">Reference proteome</keyword>
<reference evidence="1 2" key="1">
    <citation type="submission" date="2022-06" db="EMBL/GenBank/DDBJ databases">
        <title>Acetobacer genomes from food samples.</title>
        <authorList>
            <person name="Sombolestani A."/>
        </authorList>
    </citation>
    <scope>NUCLEOTIDE SEQUENCE [LARGE SCALE GENOMIC DNA]</scope>
    <source>
        <strain evidence="1 2">R-83285</strain>
    </source>
</reference>